<feature type="compositionally biased region" description="Low complexity" evidence="1">
    <location>
        <begin position="32"/>
        <end position="58"/>
    </location>
</feature>
<keyword evidence="5" id="KW-1185">Reference proteome</keyword>
<dbReference type="EMBL" id="QETA01000005">
    <property type="protein sequence ID" value="PWF22245.1"/>
    <property type="molecule type" value="Genomic_DNA"/>
</dbReference>
<comment type="caution">
    <text evidence="4">The sequence shown here is derived from an EMBL/GenBank/DDBJ whole genome shotgun (WGS) entry which is preliminary data.</text>
</comment>
<evidence type="ECO:0000256" key="2">
    <source>
        <dbReference type="SAM" id="SignalP"/>
    </source>
</evidence>
<reference evidence="5" key="1">
    <citation type="submission" date="2018-05" db="EMBL/GenBank/DDBJ databases">
        <authorList>
            <person name="Li Y."/>
        </authorList>
    </citation>
    <scope>NUCLEOTIDE SEQUENCE [LARGE SCALE GENOMIC DNA]</scope>
    <source>
        <strain evidence="5">3d-2-2</strain>
    </source>
</reference>
<organism evidence="4 5">
    <name type="scientific">Corticimicrobacter populi</name>
    <dbReference type="NCBI Taxonomy" id="2175229"/>
    <lineage>
        <taxon>Bacteria</taxon>
        <taxon>Pseudomonadati</taxon>
        <taxon>Pseudomonadota</taxon>
        <taxon>Betaproteobacteria</taxon>
        <taxon>Burkholderiales</taxon>
        <taxon>Alcaligenaceae</taxon>
        <taxon>Corticimicrobacter</taxon>
    </lineage>
</organism>
<protein>
    <recommendedName>
        <fullName evidence="3">Bacterial collagen-like protein middle domain-containing protein</fullName>
    </recommendedName>
</protein>
<feature type="compositionally biased region" description="Gly residues" evidence="1">
    <location>
        <begin position="59"/>
        <end position="85"/>
    </location>
</feature>
<evidence type="ECO:0000313" key="4">
    <source>
        <dbReference type="EMBL" id="PWF22245.1"/>
    </source>
</evidence>
<dbReference type="RefSeq" id="WP_109062483.1">
    <property type="nucleotide sequence ID" value="NZ_QETA01000005.1"/>
</dbReference>
<name>A0A2V1JVV8_9BURK</name>
<dbReference type="AlphaFoldDB" id="A0A2V1JVV8"/>
<dbReference type="InterPro" id="IPR031929">
    <property type="entry name" value="CLP_mid"/>
</dbReference>
<feature type="signal peptide" evidence="2">
    <location>
        <begin position="1"/>
        <end position="29"/>
    </location>
</feature>
<feature type="chain" id="PRO_5016048631" description="Bacterial collagen-like protein middle domain-containing protein" evidence="2">
    <location>
        <begin position="30"/>
        <end position="438"/>
    </location>
</feature>
<sequence>MSRIASPSLAPIFRKTLAGSLLLAAFALAGCASSGSRDNSSPTPTNPGTGTPTPTLPDGNGGGTPPGNGNGGNNNGGGNPGGGTDNGATPDFGVGSPQAGAVETLLGNTGTVADNLTGTGLGGPLGDLGNSIDPLIEPVLSPLTQLTQRIGAETGLGAPINDALGQTGNLLGQTGQALGTSGLPLNLDSGAEGLLTGLGDTVASLGGLLHATPDQGMPLATTLGHATGALDALASALVADGGLLQPLAAPLQNITTTLMPPGQTIAILEPALGNTGAALDNLVPLNLGSVLGNTGAVLDQAAVPAGMAVVGLTQQVGAATGLALPADQVLGSLGDALGTVGSQLDQALPVGGVGHLVQQVGAGVASAGGILNPDHAQAGNPLGATLGHVTNGVAGLTSGLAQGLSDGLTGGLTGTNAQEGTTGGLGGLLGGGLGILNR</sequence>
<dbReference type="Pfam" id="PF15984">
    <property type="entry name" value="Collagen_mid"/>
    <property type="match status" value="2"/>
</dbReference>
<evidence type="ECO:0000256" key="1">
    <source>
        <dbReference type="SAM" id="MobiDB-lite"/>
    </source>
</evidence>
<accession>A0A2V1JVV8</accession>
<dbReference type="PROSITE" id="PS51257">
    <property type="entry name" value="PROKAR_LIPOPROTEIN"/>
    <property type="match status" value="1"/>
</dbReference>
<evidence type="ECO:0000259" key="3">
    <source>
        <dbReference type="Pfam" id="PF15984"/>
    </source>
</evidence>
<gene>
    <name evidence="4" type="ORF">DD235_12790</name>
</gene>
<feature type="domain" description="Bacterial collagen-like protein middle" evidence="3">
    <location>
        <begin position="217"/>
        <end position="372"/>
    </location>
</feature>
<feature type="region of interest" description="Disordered" evidence="1">
    <location>
        <begin position="32"/>
        <end position="99"/>
    </location>
</feature>
<evidence type="ECO:0000313" key="5">
    <source>
        <dbReference type="Proteomes" id="UP000245212"/>
    </source>
</evidence>
<dbReference type="Proteomes" id="UP000245212">
    <property type="component" value="Unassembled WGS sequence"/>
</dbReference>
<keyword evidence="2" id="KW-0732">Signal</keyword>
<feature type="domain" description="Bacterial collagen-like protein middle" evidence="3">
    <location>
        <begin position="93"/>
        <end position="210"/>
    </location>
</feature>
<proteinExistence type="predicted"/>